<dbReference type="PANTHER" id="PTHR24148:SF64">
    <property type="entry name" value="HETEROKARYON INCOMPATIBILITY DOMAIN-CONTAINING PROTEIN"/>
    <property type="match status" value="1"/>
</dbReference>
<dbReference type="VEuPathDB" id="FungiDB:CH63R_12450"/>
<feature type="domain" description="Heterokaryon incompatibility" evidence="1">
    <location>
        <begin position="54"/>
        <end position="192"/>
    </location>
</feature>
<keyword evidence="3" id="KW-1185">Reference proteome</keyword>
<dbReference type="AlphaFoldDB" id="A0A1B7XU93"/>
<dbReference type="Proteomes" id="UP000092177">
    <property type="component" value="Chromosome 9"/>
</dbReference>
<comment type="caution">
    <text evidence="2">The sequence shown here is derived from an EMBL/GenBank/DDBJ whole genome shotgun (WGS) entry which is preliminary data.</text>
</comment>
<dbReference type="InterPro" id="IPR052895">
    <property type="entry name" value="HetReg/Transcr_Mod"/>
</dbReference>
<organism evidence="2 3">
    <name type="scientific">Colletotrichum higginsianum (strain IMI 349063)</name>
    <name type="common">Crucifer anthracnose fungus</name>
    <dbReference type="NCBI Taxonomy" id="759273"/>
    <lineage>
        <taxon>Eukaryota</taxon>
        <taxon>Fungi</taxon>
        <taxon>Dikarya</taxon>
        <taxon>Ascomycota</taxon>
        <taxon>Pezizomycotina</taxon>
        <taxon>Sordariomycetes</taxon>
        <taxon>Hypocreomycetidae</taxon>
        <taxon>Glomerellales</taxon>
        <taxon>Glomerellaceae</taxon>
        <taxon>Colletotrichum</taxon>
        <taxon>Colletotrichum destructivum species complex</taxon>
    </lineage>
</organism>
<sequence length="643" mass="71673">MSAYQSLHGYEPLSSPDAFRLLLLEPSVSRTAQLRGSLLNTTLAACDYDLIDPYTALSYVWGPPEKPCRIRLDGHDGHDRNLFAITQSLDDALRDLRDATRIRRLWADALCIDQSNIPERNAQVSLMGRIYSTAHSTVIHLGNLHPGLSGVLTLPRESTSDSSEDGGGDLVAQTRRGLLAKPWFKRVWVLQELVLSKDPWVQCGNERIRWNVFCRHFLGNSTSASQGPDVAADEEMRVLSQMNSSWISHARLPLHRAAQARRGLGATDPRDFVYANFGIISDLAVVKQYLCVDYSMSVAETFGRVARYMFDQLGVEVMMSHVDDGRPEDSGQLQMDKLPSWAPDWTRAASDTAPMYKDNHLNHMRLRGTHHAFSDGNGPQVLGHIGYEVDVIESLHRMRARDESLTLPMEYREAKADLLALYKNAYASGDKFGSYRHVPLKGKEAEHEALCKVMGSTWTRLLGYQGDESSPTNFGRVSFAGSLFHWISARAKERREFVGSGARGLIKILYSHFERTRGRSELDGRCLASTRSGRLSIVPRTAAAGDRIPYLAGSETAVVLRQASRLGQGEVERALLRSLRHAGCGTVTVVKPGGEEEFWRVPEKVDIPVSHFEVVGEGYLDDCAGWTLKHPPMASDMRVFALH</sequence>
<proteinExistence type="predicted"/>
<dbReference type="InterPro" id="IPR010730">
    <property type="entry name" value="HET"/>
</dbReference>
<dbReference type="KEGG" id="chig:CH63R_12450"/>
<gene>
    <name evidence="2" type="ORF">CH63R_12450</name>
</gene>
<evidence type="ECO:0000313" key="2">
    <source>
        <dbReference type="EMBL" id="OBR03323.1"/>
    </source>
</evidence>
<accession>A0A1B7XU93</accession>
<dbReference type="EMBL" id="LTAN01000009">
    <property type="protein sequence ID" value="OBR03323.1"/>
    <property type="molecule type" value="Genomic_DNA"/>
</dbReference>
<dbReference type="Pfam" id="PF06985">
    <property type="entry name" value="HET"/>
    <property type="match status" value="1"/>
</dbReference>
<evidence type="ECO:0000259" key="1">
    <source>
        <dbReference type="Pfam" id="PF06985"/>
    </source>
</evidence>
<dbReference type="RefSeq" id="XP_018151841.1">
    <property type="nucleotide sequence ID" value="XM_018307424.1"/>
</dbReference>
<evidence type="ECO:0000313" key="3">
    <source>
        <dbReference type="Proteomes" id="UP000092177"/>
    </source>
</evidence>
<reference evidence="3" key="1">
    <citation type="journal article" date="2017" name="BMC Genomics">
        <title>Gapless genome assembly of Colletotrichum higginsianum reveals chromosome structure and association of transposable elements with secondary metabolite gene clusters.</title>
        <authorList>
            <person name="Dallery J.-F."/>
            <person name="Lapalu N."/>
            <person name="Zampounis A."/>
            <person name="Pigne S."/>
            <person name="Luyten I."/>
            <person name="Amselem J."/>
            <person name="Wittenberg A.H.J."/>
            <person name="Zhou S."/>
            <person name="de Queiroz M.V."/>
            <person name="Robin G.P."/>
            <person name="Auger A."/>
            <person name="Hainaut M."/>
            <person name="Henrissat B."/>
            <person name="Kim K.-T."/>
            <person name="Lee Y.-H."/>
            <person name="Lespinet O."/>
            <person name="Schwartz D.C."/>
            <person name="Thon M.R."/>
            <person name="O'Connell R.J."/>
        </authorList>
    </citation>
    <scope>NUCLEOTIDE SEQUENCE [LARGE SCALE GENOMIC DNA]</scope>
    <source>
        <strain evidence="3">IMI 349063</strain>
    </source>
</reference>
<name>A0A1B7XU93_COLHI</name>
<dbReference type="GeneID" id="28871531"/>
<dbReference type="OrthoDB" id="2504919at2759"/>
<dbReference type="PANTHER" id="PTHR24148">
    <property type="entry name" value="ANKYRIN REPEAT DOMAIN-CONTAINING PROTEIN 39 HOMOLOG-RELATED"/>
    <property type="match status" value="1"/>
</dbReference>
<protein>
    <submittedName>
        <fullName evidence="2">HET domain-containing protein</fullName>
    </submittedName>
</protein>